<dbReference type="EMBL" id="CABIJS010000111">
    <property type="protein sequence ID" value="VUZ43639.1"/>
    <property type="molecule type" value="Genomic_DNA"/>
</dbReference>
<organism evidence="1 2">
    <name type="scientific">Hymenolepis diminuta</name>
    <name type="common">Rat tapeworm</name>
    <dbReference type="NCBI Taxonomy" id="6216"/>
    <lineage>
        <taxon>Eukaryota</taxon>
        <taxon>Metazoa</taxon>
        <taxon>Spiralia</taxon>
        <taxon>Lophotrochozoa</taxon>
        <taxon>Platyhelminthes</taxon>
        <taxon>Cestoda</taxon>
        <taxon>Eucestoda</taxon>
        <taxon>Cyclophyllidea</taxon>
        <taxon>Hymenolepididae</taxon>
        <taxon>Hymenolepis</taxon>
    </lineage>
</organism>
<proteinExistence type="predicted"/>
<reference evidence="1 2" key="1">
    <citation type="submission" date="2019-07" db="EMBL/GenBank/DDBJ databases">
        <authorList>
            <person name="Jastrzebski P J."/>
            <person name="Paukszto L."/>
            <person name="Jastrzebski P J."/>
        </authorList>
    </citation>
    <scope>NUCLEOTIDE SEQUENCE [LARGE SCALE GENOMIC DNA]</scope>
    <source>
        <strain evidence="1 2">WMS-il1</strain>
    </source>
</reference>
<gene>
    <name evidence="1" type="ORF">WMSIL1_LOCUS4045</name>
</gene>
<evidence type="ECO:0000313" key="1">
    <source>
        <dbReference type="EMBL" id="VUZ43639.1"/>
    </source>
</evidence>
<dbReference type="AlphaFoldDB" id="A0A564Y9I7"/>
<protein>
    <submittedName>
        <fullName evidence="1">Uncharacterized protein</fullName>
    </submittedName>
</protein>
<dbReference type="Proteomes" id="UP000321570">
    <property type="component" value="Unassembled WGS sequence"/>
</dbReference>
<sequence>MLKKLNSEQLQVAIDENPTCTTRELSGTFNVSRHMTIYGEMRRLCWESLVAVRVVANSDEAEHQELIRPGCIEQTAVLTPKGKRELRERRERRKMCLASDSLSVFIGFRSHNLERNLTFLQLSINHDFPMEISRSLLTVLKHFRPSTAKELRGNPLSLTSNLDRKDLDNTAIYV</sequence>
<keyword evidence="2" id="KW-1185">Reference proteome</keyword>
<name>A0A564Y9I7_HYMDI</name>
<evidence type="ECO:0000313" key="2">
    <source>
        <dbReference type="Proteomes" id="UP000321570"/>
    </source>
</evidence>
<accession>A0A564Y9I7</accession>